<sequence>MTEQTFNLRNHLLIAMPAMGDPNFEHSVTLVCQHDEYGAFGVAINKPMELTVGELLRQLDIKVSDMTIAHQYALSGGPVQAEQGFVLHDGERTWDSTLPIGDNLALTSSRDILTDIAVGQGPANFLLVLGCAGWGPSQLENEIKENAWLTCPSTHGLLFNMPFKKRWHGAALTLGVDVNLLGVAAGHA</sequence>
<dbReference type="PANTHER" id="PTHR30327">
    <property type="entry name" value="UNCHARACTERIZED PROTEIN YQGE"/>
    <property type="match status" value="1"/>
</dbReference>
<gene>
    <name evidence="3" type="ORF">QJT80_12910</name>
</gene>
<evidence type="ECO:0000313" key="3">
    <source>
        <dbReference type="EMBL" id="WGZ90374.1"/>
    </source>
</evidence>
<dbReference type="InterPro" id="IPR003774">
    <property type="entry name" value="AlgH-like"/>
</dbReference>
<dbReference type="Proteomes" id="UP001300672">
    <property type="component" value="Chromosome"/>
</dbReference>
<protein>
    <recommendedName>
        <fullName evidence="2">UPF0301 protein QJT80_12910</fullName>
    </recommendedName>
</protein>
<evidence type="ECO:0000256" key="1">
    <source>
        <dbReference type="ARBA" id="ARBA00009600"/>
    </source>
</evidence>
<dbReference type="Pfam" id="PF02622">
    <property type="entry name" value="DUF179"/>
    <property type="match status" value="1"/>
</dbReference>
<name>A0AA95KDQ4_9GAMM</name>
<accession>A0AA95KDQ4</accession>
<dbReference type="PANTHER" id="PTHR30327:SF1">
    <property type="entry name" value="UPF0301 PROTEIN YQGE"/>
    <property type="match status" value="1"/>
</dbReference>
<dbReference type="GO" id="GO:0005829">
    <property type="term" value="C:cytosol"/>
    <property type="evidence" value="ECO:0007669"/>
    <property type="project" value="TreeGrafter"/>
</dbReference>
<dbReference type="KEGG" id="tdu:QJT80_12910"/>
<reference evidence="3" key="1">
    <citation type="journal article" date="2023" name="Int. J. Mol. Sci.">
        <title>Metagenomics Revealed a New Genus 'Candidatus Thiocaldithrix dubininis' gen. nov., sp. nov. and a New Species 'Candidatus Thiothrix putei' sp. nov. in the Family Thiotrichaceae, Some Members of Which Have Traits of Both Na+- and H+-Motive Energetics.</title>
        <authorList>
            <person name="Ravin N.V."/>
            <person name="Muntyan M.S."/>
            <person name="Smolyakov D.D."/>
            <person name="Rudenko T.S."/>
            <person name="Beletsky A.V."/>
            <person name="Mardanov A.V."/>
            <person name="Grabovich M.Y."/>
        </authorList>
    </citation>
    <scope>NUCLEOTIDE SEQUENCE</scope>
    <source>
        <strain evidence="3">GKL-01</strain>
    </source>
</reference>
<evidence type="ECO:0000256" key="2">
    <source>
        <dbReference type="HAMAP-Rule" id="MF_00758"/>
    </source>
</evidence>
<dbReference type="HAMAP" id="MF_00758">
    <property type="entry name" value="UPF0301"/>
    <property type="match status" value="1"/>
</dbReference>
<dbReference type="Gene3D" id="3.40.1740.10">
    <property type="entry name" value="VC0467-like"/>
    <property type="match status" value="1"/>
</dbReference>
<proteinExistence type="inferred from homology"/>
<comment type="similarity">
    <text evidence="1 2">Belongs to the UPF0301 (AlgH) family.</text>
</comment>
<reference evidence="3" key="2">
    <citation type="submission" date="2023-04" db="EMBL/GenBank/DDBJ databases">
        <authorList>
            <person name="Beletskiy A.V."/>
            <person name="Mardanov A.V."/>
            <person name="Ravin N.V."/>
        </authorList>
    </citation>
    <scope>NUCLEOTIDE SEQUENCE</scope>
    <source>
        <strain evidence="3">GKL-01</strain>
    </source>
</reference>
<dbReference type="EMBL" id="CP124755">
    <property type="protein sequence ID" value="WGZ90374.1"/>
    <property type="molecule type" value="Genomic_DNA"/>
</dbReference>
<dbReference type="AlphaFoldDB" id="A0AA95KDQ4"/>
<dbReference type="SUPFAM" id="SSF143456">
    <property type="entry name" value="VC0467-like"/>
    <property type="match status" value="1"/>
</dbReference>
<organism evidence="3">
    <name type="scientific">Candidatus Thiocaldithrix dubininis</name>
    <dbReference type="NCBI Taxonomy" id="3080823"/>
    <lineage>
        <taxon>Bacteria</taxon>
        <taxon>Pseudomonadati</taxon>
        <taxon>Pseudomonadota</taxon>
        <taxon>Gammaproteobacteria</taxon>
        <taxon>Thiotrichales</taxon>
        <taxon>Thiotrichaceae</taxon>
        <taxon>Candidatus Thiocaldithrix</taxon>
    </lineage>
</organism>
<dbReference type="NCBIfam" id="NF001266">
    <property type="entry name" value="PRK00228.1-1"/>
    <property type="match status" value="1"/>
</dbReference>